<comment type="similarity">
    <text evidence="2 5">Belongs to the ARPC5 family.</text>
</comment>
<dbReference type="InterPro" id="IPR036743">
    <property type="entry name" value="ARPC5_sf"/>
</dbReference>
<keyword evidence="4 5" id="KW-0206">Cytoskeleton</keyword>
<comment type="subcellular location">
    <subcellularLocation>
        <location evidence="1">Cytoplasm</location>
        <location evidence="1">Cytoskeleton</location>
    </subcellularLocation>
</comment>
<keyword evidence="8" id="KW-1185">Reference proteome</keyword>
<dbReference type="EMBL" id="JADGJW010000413">
    <property type="protein sequence ID" value="KAJ3217730.1"/>
    <property type="molecule type" value="Genomic_DNA"/>
</dbReference>
<dbReference type="Proteomes" id="UP001211065">
    <property type="component" value="Unassembled WGS sequence"/>
</dbReference>
<reference evidence="7" key="1">
    <citation type="submission" date="2020-05" db="EMBL/GenBank/DDBJ databases">
        <title>Phylogenomic resolution of chytrid fungi.</title>
        <authorList>
            <person name="Stajich J.E."/>
            <person name="Amses K."/>
            <person name="Simmons R."/>
            <person name="Seto K."/>
            <person name="Myers J."/>
            <person name="Bonds A."/>
            <person name="Quandt C.A."/>
            <person name="Barry K."/>
            <person name="Liu P."/>
            <person name="Grigoriev I."/>
            <person name="Longcore J.E."/>
            <person name="James T.Y."/>
        </authorList>
    </citation>
    <scope>NUCLEOTIDE SEQUENCE</scope>
    <source>
        <strain evidence="7">JEL0476</strain>
    </source>
</reference>
<accession>A0AAD5U1R5</accession>
<dbReference type="InterPro" id="IPR006789">
    <property type="entry name" value="ARPC5"/>
</dbReference>
<dbReference type="Pfam" id="PF04699">
    <property type="entry name" value="P16-Arc"/>
    <property type="match status" value="1"/>
</dbReference>
<comment type="function">
    <text evidence="5">Functions as component of the Arp2/3 complex which is involved in regulation of actin polymerization and together with an activating nucleation-promoting factor (NPF) mediates the formation of branched actin networks. Arp2/3 complex plays a critical role in the control of cell morphogenesis via the modulation of cell polarity development.</text>
</comment>
<evidence type="ECO:0000256" key="5">
    <source>
        <dbReference type="RuleBase" id="RU004301"/>
    </source>
</evidence>
<evidence type="ECO:0000313" key="8">
    <source>
        <dbReference type="Proteomes" id="UP001211065"/>
    </source>
</evidence>
<gene>
    <name evidence="7" type="ORF">HK099_005373</name>
</gene>
<sequence>MNSGLRKKNVEIENSDDEEELRKSVGANNLELENQLRERQNKVQSSLSRGDLSQALKHVLENPPLGNCDLSLKEKNLSLVLSVLTTAKPSDIPIDSNWDLETLAKYIYKGMEHPDKFNPQNLLLWHEKVTEIGGVGLLGRVLTDIRTA</sequence>
<name>A0AAD5U1R5_9FUNG</name>
<organism evidence="7 8">
    <name type="scientific">Clydaea vesicula</name>
    <dbReference type="NCBI Taxonomy" id="447962"/>
    <lineage>
        <taxon>Eukaryota</taxon>
        <taxon>Fungi</taxon>
        <taxon>Fungi incertae sedis</taxon>
        <taxon>Chytridiomycota</taxon>
        <taxon>Chytridiomycota incertae sedis</taxon>
        <taxon>Chytridiomycetes</taxon>
        <taxon>Lobulomycetales</taxon>
        <taxon>Lobulomycetaceae</taxon>
        <taxon>Clydaea</taxon>
    </lineage>
</organism>
<evidence type="ECO:0000256" key="1">
    <source>
        <dbReference type="ARBA" id="ARBA00004245"/>
    </source>
</evidence>
<dbReference type="GO" id="GO:0030833">
    <property type="term" value="P:regulation of actin filament polymerization"/>
    <property type="evidence" value="ECO:0007669"/>
    <property type="project" value="InterPro"/>
</dbReference>
<evidence type="ECO:0000313" key="7">
    <source>
        <dbReference type="EMBL" id="KAJ3217730.1"/>
    </source>
</evidence>
<dbReference type="GO" id="GO:0034314">
    <property type="term" value="P:Arp2/3 complex-mediated actin nucleation"/>
    <property type="evidence" value="ECO:0007669"/>
    <property type="project" value="InterPro"/>
</dbReference>
<dbReference type="SUPFAM" id="SSF69103">
    <property type="entry name" value="Arp2/3 complex 16 kDa subunit ARPC5"/>
    <property type="match status" value="1"/>
</dbReference>
<evidence type="ECO:0000256" key="4">
    <source>
        <dbReference type="ARBA" id="ARBA00023212"/>
    </source>
</evidence>
<evidence type="ECO:0000256" key="3">
    <source>
        <dbReference type="ARBA" id="ARBA00022490"/>
    </source>
</evidence>
<feature type="region of interest" description="Disordered" evidence="6">
    <location>
        <begin position="1"/>
        <end position="27"/>
    </location>
</feature>
<proteinExistence type="inferred from homology"/>
<evidence type="ECO:0000256" key="6">
    <source>
        <dbReference type="SAM" id="MobiDB-lite"/>
    </source>
</evidence>
<dbReference type="Gene3D" id="1.25.40.190">
    <property type="entry name" value="Actin-related protein 2/3 complex subunit 5"/>
    <property type="match status" value="1"/>
</dbReference>
<evidence type="ECO:0000256" key="2">
    <source>
        <dbReference type="ARBA" id="ARBA00006084"/>
    </source>
</evidence>
<dbReference type="PANTHER" id="PTHR12644">
    <property type="entry name" value="ARP2/3 COMPLEX 16 KD SUBUNIT P16-ARC"/>
    <property type="match status" value="1"/>
</dbReference>
<dbReference type="GO" id="GO:0005885">
    <property type="term" value="C:Arp2/3 protein complex"/>
    <property type="evidence" value="ECO:0007669"/>
    <property type="project" value="InterPro"/>
</dbReference>
<dbReference type="AlphaFoldDB" id="A0AAD5U1R5"/>
<keyword evidence="3" id="KW-0963">Cytoplasm</keyword>
<protein>
    <recommendedName>
        <fullName evidence="5">Actin-related protein 2/3 complex subunit 5</fullName>
    </recommendedName>
</protein>
<comment type="caution">
    <text evidence="7">The sequence shown here is derived from an EMBL/GenBank/DDBJ whole genome shotgun (WGS) entry which is preliminary data.</text>
</comment>